<sequence>MSQSGRQWEETGLYARRRSVWEETGNVEKEKAGKPHGSQVAGKRTSIPLRSSIPPPPEKKNFQLASITDRDTISARIRTDEREKCSYGESVETGRREERGEEERRGRRGKGWETEKEDTDAGRKRGWRRGQGKWLVPRAESN</sequence>
<feature type="compositionally biased region" description="Basic and acidic residues" evidence="1">
    <location>
        <begin position="80"/>
        <end position="123"/>
    </location>
</feature>
<proteinExistence type="predicted"/>
<evidence type="ECO:0000313" key="2">
    <source>
        <dbReference type="EMBL" id="KAK1126955.1"/>
    </source>
</evidence>
<comment type="caution">
    <text evidence="2">The sequence shown here is derived from an EMBL/GenBank/DDBJ whole genome shotgun (WGS) entry which is preliminary data.</text>
</comment>
<dbReference type="Proteomes" id="UP001177670">
    <property type="component" value="Unassembled WGS sequence"/>
</dbReference>
<organism evidence="2 3">
    <name type="scientific">Melipona bicolor</name>
    <dbReference type="NCBI Taxonomy" id="60889"/>
    <lineage>
        <taxon>Eukaryota</taxon>
        <taxon>Metazoa</taxon>
        <taxon>Ecdysozoa</taxon>
        <taxon>Arthropoda</taxon>
        <taxon>Hexapoda</taxon>
        <taxon>Insecta</taxon>
        <taxon>Pterygota</taxon>
        <taxon>Neoptera</taxon>
        <taxon>Endopterygota</taxon>
        <taxon>Hymenoptera</taxon>
        <taxon>Apocrita</taxon>
        <taxon>Aculeata</taxon>
        <taxon>Apoidea</taxon>
        <taxon>Anthophila</taxon>
        <taxon>Apidae</taxon>
        <taxon>Melipona</taxon>
    </lineage>
</organism>
<evidence type="ECO:0000256" key="1">
    <source>
        <dbReference type="SAM" id="MobiDB-lite"/>
    </source>
</evidence>
<dbReference type="EMBL" id="JAHYIQ010000013">
    <property type="protein sequence ID" value="KAK1126955.1"/>
    <property type="molecule type" value="Genomic_DNA"/>
</dbReference>
<reference evidence="2" key="1">
    <citation type="submission" date="2021-10" db="EMBL/GenBank/DDBJ databases">
        <title>Melipona bicolor Genome sequencing and assembly.</title>
        <authorList>
            <person name="Araujo N.S."/>
            <person name="Arias M.C."/>
        </authorList>
    </citation>
    <scope>NUCLEOTIDE SEQUENCE</scope>
    <source>
        <strain evidence="2">USP_2M_L1-L4_2017</strain>
        <tissue evidence="2">Whole body</tissue>
    </source>
</reference>
<keyword evidence="3" id="KW-1185">Reference proteome</keyword>
<feature type="region of interest" description="Disordered" evidence="1">
    <location>
        <begin position="1"/>
        <end position="61"/>
    </location>
</feature>
<gene>
    <name evidence="2" type="ORF">K0M31_004570</name>
</gene>
<protein>
    <submittedName>
        <fullName evidence="2">Uncharacterized protein</fullName>
    </submittedName>
</protein>
<accession>A0AA40FXR3</accession>
<evidence type="ECO:0000313" key="3">
    <source>
        <dbReference type="Proteomes" id="UP001177670"/>
    </source>
</evidence>
<name>A0AA40FXR3_9HYME</name>
<dbReference type="AlphaFoldDB" id="A0AA40FXR3"/>
<feature type="region of interest" description="Disordered" evidence="1">
    <location>
        <begin position="80"/>
        <end position="142"/>
    </location>
</feature>